<reference evidence="10 11" key="1">
    <citation type="submission" date="2019-03" db="EMBL/GenBank/DDBJ databases">
        <title>Arenimonas daejeonensis sp. nov., isolated from compost.</title>
        <authorList>
            <person name="Jeon C.O."/>
        </authorList>
    </citation>
    <scope>NUCLEOTIDE SEQUENCE [LARGE SCALE GENOMIC DNA]</scope>
    <source>
        <strain evidence="10 11">R29</strain>
    </source>
</reference>
<dbReference type="RefSeq" id="WP_139449454.1">
    <property type="nucleotide sequence ID" value="NZ_SMDR01000003.1"/>
</dbReference>
<evidence type="ECO:0000259" key="9">
    <source>
        <dbReference type="Pfam" id="PF08281"/>
    </source>
</evidence>
<dbReference type="PANTHER" id="PTHR43133">
    <property type="entry name" value="RNA POLYMERASE ECF-TYPE SIGMA FACTO"/>
    <property type="match status" value="1"/>
</dbReference>
<evidence type="ECO:0000256" key="3">
    <source>
        <dbReference type="ARBA" id="ARBA00023082"/>
    </source>
</evidence>
<organism evidence="10 11">
    <name type="scientific">Arenimonas terrae</name>
    <dbReference type="NCBI Taxonomy" id="2546226"/>
    <lineage>
        <taxon>Bacteria</taxon>
        <taxon>Pseudomonadati</taxon>
        <taxon>Pseudomonadota</taxon>
        <taxon>Gammaproteobacteria</taxon>
        <taxon>Lysobacterales</taxon>
        <taxon>Lysobacteraceae</taxon>
        <taxon>Arenimonas</taxon>
    </lineage>
</organism>
<keyword evidence="11" id="KW-1185">Reference proteome</keyword>
<feature type="region of interest" description="Disordered" evidence="7">
    <location>
        <begin position="101"/>
        <end position="120"/>
    </location>
</feature>
<dbReference type="InterPro" id="IPR013249">
    <property type="entry name" value="RNA_pol_sigma70_r4_t2"/>
</dbReference>
<name>A0A5C4RPX7_9GAMM</name>
<dbReference type="Proteomes" id="UP000305760">
    <property type="component" value="Unassembled WGS sequence"/>
</dbReference>
<feature type="domain" description="RNA polymerase sigma factor 70 region 4 type 2" evidence="9">
    <location>
        <begin position="124"/>
        <end position="175"/>
    </location>
</feature>
<keyword evidence="2 6" id="KW-0805">Transcription regulation</keyword>
<evidence type="ECO:0000256" key="6">
    <source>
        <dbReference type="RuleBase" id="RU000716"/>
    </source>
</evidence>
<evidence type="ECO:0000256" key="4">
    <source>
        <dbReference type="ARBA" id="ARBA00023125"/>
    </source>
</evidence>
<dbReference type="Gene3D" id="1.10.10.10">
    <property type="entry name" value="Winged helix-like DNA-binding domain superfamily/Winged helix DNA-binding domain"/>
    <property type="match status" value="1"/>
</dbReference>
<dbReference type="InterPro" id="IPR007627">
    <property type="entry name" value="RNA_pol_sigma70_r2"/>
</dbReference>
<keyword evidence="5 6" id="KW-0804">Transcription</keyword>
<evidence type="ECO:0000256" key="2">
    <source>
        <dbReference type="ARBA" id="ARBA00023015"/>
    </source>
</evidence>
<dbReference type="Pfam" id="PF08281">
    <property type="entry name" value="Sigma70_r4_2"/>
    <property type="match status" value="1"/>
</dbReference>
<evidence type="ECO:0000256" key="5">
    <source>
        <dbReference type="ARBA" id="ARBA00023163"/>
    </source>
</evidence>
<sequence length="189" mass="21188">MADSDAQARIDAALVLRAAQPDGAQAFEQLVRRHQGLVRVQLRRLLGDDPALADDLAQEVFLLAWRKLDQFRGESRFGTWLYRIAYSCFLQHLRGRGGRLPNGQALDNDDAPGDDRPGPEWGLDLEAALRRLSINQRAALLYCVQLEFTHEEAAVVLDMPLGSVKTHVARGKAKLRQLLQDWAPETSHD</sequence>
<dbReference type="OrthoDB" id="9780326at2"/>
<dbReference type="PANTHER" id="PTHR43133:SF8">
    <property type="entry name" value="RNA POLYMERASE SIGMA FACTOR HI_1459-RELATED"/>
    <property type="match status" value="1"/>
</dbReference>
<evidence type="ECO:0000259" key="8">
    <source>
        <dbReference type="Pfam" id="PF04542"/>
    </source>
</evidence>
<dbReference type="SUPFAM" id="SSF88659">
    <property type="entry name" value="Sigma3 and sigma4 domains of RNA polymerase sigma factors"/>
    <property type="match status" value="1"/>
</dbReference>
<keyword evidence="3 6" id="KW-0731">Sigma factor</keyword>
<comment type="caution">
    <text evidence="10">The sequence shown here is derived from an EMBL/GenBank/DDBJ whole genome shotgun (WGS) entry which is preliminary data.</text>
</comment>
<proteinExistence type="inferred from homology"/>
<dbReference type="Pfam" id="PF04542">
    <property type="entry name" value="Sigma70_r2"/>
    <property type="match status" value="1"/>
</dbReference>
<accession>A0A5C4RPX7</accession>
<gene>
    <name evidence="10" type="ORF">E1B00_12995</name>
</gene>
<dbReference type="InterPro" id="IPR013324">
    <property type="entry name" value="RNA_pol_sigma_r3/r4-like"/>
</dbReference>
<evidence type="ECO:0000256" key="7">
    <source>
        <dbReference type="SAM" id="MobiDB-lite"/>
    </source>
</evidence>
<dbReference type="InterPro" id="IPR000838">
    <property type="entry name" value="RNA_pol_sigma70_ECF_CS"/>
</dbReference>
<dbReference type="PROSITE" id="PS01063">
    <property type="entry name" value="SIGMA70_ECF"/>
    <property type="match status" value="1"/>
</dbReference>
<dbReference type="AlphaFoldDB" id="A0A5C4RPX7"/>
<dbReference type="GO" id="GO:0006352">
    <property type="term" value="P:DNA-templated transcription initiation"/>
    <property type="evidence" value="ECO:0007669"/>
    <property type="project" value="InterPro"/>
</dbReference>
<evidence type="ECO:0000256" key="1">
    <source>
        <dbReference type="ARBA" id="ARBA00010641"/>
    </source>
</evidence>
<dbReference type="InterPro" id="IPR039425">
    <property type="entry name" value="RNA_pol_sigma-70-like"/>
</dbReference>
<dbReference type="GO" id="GO:0016987">
    <property type="term" value="F:sigma factor activity"/>
    <property type="evidence" value="ECO:0007669"/>
    <property type="project" value="UniProtKB-KW"/>
</dbReference>
<dbReference type="InterPro" id="IPR014284">
    <property type="entry name" value="RNA_pol_sigma-70_dom"/>
</dbReference>
<dbReference type="NCBIfam" id="TIGR02937">
    <property type="entry name" value="sigma70-ECF"/>
    <property type="match status" value="1"/>
</dbReference>
<comment type="similarity">
    <text evidence="1 6">Belongs to the sigma-70 factor family. ECF subfamily.</text>
</comment>
<dbReference type="SUPFAM" id="SSF88946">
    <property type="entry name" value="Sigma2 domain of RNA polymerase sigma factors"/>
    <property type="match status" value="1"/>
</dbReference>
<dbReference type="InterPro" id="IPR036388">
    <property type="entry name" value="WH-like_DNA-bd_sf"/>
</dbReference>
<protein>
    <recommendedName>
        <fullName evidence="6">RNA polymerase sigma factor</fullName>
    </recommendedName>
</protein>
<evidence type="ECO:0000313" key="10">
    <source>
        <dbReference type="EMBL" id="TNJ33210.1"/>
    </source>
</evidence>
<dbReference type="EMBL" id="SMDR01000003">
    <property type="protein sequence ID" value="TNJ33210.1"/>
    <property type="molecule type" value="Genomic_DNA"/>
</dbReference>
<dbReference type="InterPro" id="IPR013325">
    <property type="entry name" value="RNA_pol_sigma_r2"/>
</dbReference>
<dbReference type="Gene3D" id="1.10.1740.10">
    <property type="match status" value="1"/>
</dbReference>
<dbReference type="GO" id="GO:0003677">
    <property type="term" value="F:DNA binding"/>
    <property type="evidence" value="ECO:0007669"/>
    <property type="project" value="UniProtKB-KW"/>
</dbReference>
<keyword evidence="4 6" id="KW-0238">DNA-binding</keyword>
<feature type="domain" description="RNA polymerase sigma-70 region 2" evidence="8">
    <location>
        <begin position="30"/>
        <end position="97"/>
    </location>
</feature>
<evidence type="ECO:0000313" key="11">
    <source>
        <dbReference type="Proteomes" id="UP000305760"/>
    </source>
</evidence>